<protein>
    <submittedName>
        <fullName evidence="2">Uncharacterized protein</fullName>
    </submittedName>
</protein>
<gene>
    <name evidence="2" type="ORF">PCASD_23088</name>
</gene>
<dbReference type="AlphaFoldDB" id="A0A2N5TPT6"/>
<comment type="caution">
    <text evidence="2">The sequence shown here is derived from an EMBL/GenBank/DDBJ whole genome shotgun (WGS) entry which is preliminary data.</text>
</comment>
<reference evidence="2 3" key="1">
    <citation type="submission" date="2017-11" db="EMBL/GenBank/DDBJ databases">
        <title>De novo assembly and phasing of dikaryotic genomes from two isolates of Puccinia coronata f. sp. avenae, the causal agent of oat crown rust.</title>
        <authorList>
            <person name="Miller M.E."/>
            <person name="Zhang Y."/>
            <person name="Omidvar V."/>
            <person name="Sperschneider J."/>
            <person name="Schwessinger B."/>
            <person name="Raley C."/>
            <person name="Palmer J.M."/>
            <person name="Garnica D."/>
            <person name="Upadhyaya N."/>
            <person name="Rathjen J."/>
            <person name="Taylor J.M."/>
            <person name="Park R.F."/>
            <person name="Dodds P.N."/>
            <person name="Hirsch C.D."/>
            <person name="Kianian S.F."/>
            <person name="Figueroa M."/>
        </authorList>
    </citation>
    <scope>NUCLEOTIDE SEQUENCE [LARGE SCALE GENOMIC DNA]</scope>
    <source>
        <strain evidence="2">12SD80</strain>
    </source>
</reference>
<dbReference type="Proteomes" id="UP000235392">
    <property type="component" value="Unassembled WGS sequence"/>
</dbReference>
<evidence type="ECO:0000313" key="3">
    <source>
        <dbReference type="Proteomes" id="UP000235392"/>
    </source>
</evidence>
<feature type="compositionally biased region" description="Polar residues" evidence="1">
    <location>
        <begin position="265"/>
        <end position="286"/>
    </location>
</feature>
<dbReference type="EMBL" id="PGCI01000405">
    <property type="protein sequence ID" value="PLW27484.1"/>
    <property type="molecule type" value="Genomic_DNA"/>
</dbReference>
<accession>A0A2N5TPT6</accession>
<feature type="compositionally biased region" description="Basic and acidic residues" evidence="1">
    <location>
        <begin position="287"/>
        <end position="307"/>
    </location>
</feature>
<proteinExistence type="predicted"/>
<evidence type="ECO:0000256" key="1">
    <source>
        <dbReference type="SAM" id="MobiDB-lite"/>
    </source>
</evidence>
<evidence type="ECO:0000313" key="2">
    <source>
        <dbReference type="EMBL" id="PLW27484.1"/>
    </source>
</evidence>
<name>A0A2N5TPT6_9BASI</name>
<organism evidence="2 3">
    <name type="scientific">Puccinia coronata f. sp. avenae</name>
    <dbReference type="NCBI Taxonomy" id="200324"/>
    <lineage>
        <taxon>Eukaryota</taxon>
        <taxon>Fungi</taxon>
        <taxon>Dikarya</taxon>
        <taxon>Basidiomycota</taxon>
        <taxon>Pucciniomycotina</taxon>
        <taxon>Pucciniomycetes</taxon>
        <taxon>Pucciniales</taxon>
        <taxon>Pucciniaceae</taxon>
        <taxon>Puccinia</taxon>
    </lineage>
</organism>
<feature type="region of interest" description="Disordered" evidence="1">
    <location>
        <begin position="263"/>
        <end position="307"/>
    </location>
</feature>
<sequence>MQQVGEKWRALDESEQLKYTDIDFLNDLRKAMGLPGTVDPEDIEDEDCKEAGYIDAEFNQSADSGNLQIDLLASKVKVQQASKSGAKALKVCKKWVNRVTEDFNHMRADHQVEGFVIVVSSDSLRSVFLSGGTPLGEEYMDMLKAKYECWKKFHIWVTGMTVDGELNPLGRPIKKLPKHATNSAQAKPWEAGEVPDKKKIMREHLRIMLFLKIKPEAVEPSTGVNLWKTLLDGDPSAYSKDQIHAVLEALHFKWILLSKKDPATATGTDSPTATGTDSRGLQGTGSEQREERSTAEGNKADGDRANE</sequence>